<dbReference type="CDD" id="cd00075">
    <property type="entry name" value="HATPase"/>
    <property type="match status" value="1"/>
</dbReference>
<dbReference type="Pfam" id="PF00512">
    <property type="entry name" value="HisKA"/>
    <property type="match status" value="1"/>
</dbReference>
<dbReference type="PANTHER" id="PTHR43711:SF26">
    <property type="entry name" value="SENSOR HISTIDINE KINASE RCSC"/>
    <property type="match status" value="1"/>
</dbReference>
<dbReference type="SUPFAM" id="SSF55785">
    <property type="entry name" value="PYP-like sensor domain (PAS domain)"/>
    <property type="match status" value="1"/>
</dbReference>
<dbReference type="InterPro" id="IPR003661">
    <property type="entry name" value="HisK_dim/P_dom"/>
</dbReference>
<comment type="caution">
    <text evidence="10">The sequence shown here is derived from an EMBL/GenBank/DDBJ whole genome shotgun (WGS) entry which is preliminary data.</text>
</comment>
<dbReference type="InterPro" id="IPR036890">
    <property type="entry name" value="HATPase_C_sf"/>
</dbReference>
<gene>
    <name evidence="10" type="ORF">KME25_03875</name>
</gene>
<proteinExistence type="predicted"/>
<dbReference type="SUPFAM" id="SSF69118">
    <property type="entry name" value="AhpD-like"/>
    <property type="match status" value="1"/>
</dbReference>
<dbReference type="InterPro" id="IPR036097">
    <property type="entry name" value="HisK_dim/P_sf"/>
</dbReference>
<evidence type="ECO:0000259" key="9">
    <source>
        <dbReference type="PROSITE" id="PS50113"/>
    </source>
</evidence>
<dbReference type="InterPro" id="IPR050736">
    <property type="entry name" value="Sensor_HK_Regulatory"/>
</dbReference>
<evidence type="ECO:0000256" key="3">
    <source>
        <dbReference type="ARBA" id="ARBA00022553"/>
    </source>
</evidence>
<dbReference type="PROSITE" id="PS50113">
    <property type="entry name" value="PAC"/>
    <property type="match status" value="1"/>
</dbReference>
<evidence type="ECO:0000259" key="8">
    <source>
        <dbReference type="PROSITE" id="PS50112"/>
    </source>
</evidence>
<feature type="domain" description="PAC" evidence="9">
    <location>
        <begin position="318"/>
        <end position="370"/>
    </location>
</feature>
<sequence>MRTSDQIKAEIEEKFGFFPPFFAPALETPQVMENLWQQTLSAYVGNPLSPLFKEKISAYLSRYCPVPYCMICHSCSLRPLGVRAREVLQLLESPPPTEAEIDEHLSRLAAYPDGLAILPEANSALEESLLYCSIFIAMEREEAEYCRSQLRRILGQVNYQHLISFIAYVRTCHAWMEAHPEIAYQYESDKRVQEHLGLLLADEPTLIDFFDNYTETVKRERQTRAERMATIAERKRNEEALRQSERRYRSVVDGIKEVIFQTDMTGRWTFLNPAWSEITGFSLEQSLGKALIDYVHPDDCQLSREQFYSLVSGQKDYCRFEVRYLTVNGGFRWLEVEARLTLNPDSTLLGTSGILYDITERKQAEEEIRNALQKEKELNELKSCFVSTTSHEFRTPLTTILSSAQLLEHYSQKWSEDKKRSHLQRIQNMVQHMTQLLNDVLLIGKAEAGKLEFNPTPLDLEQFCLNLVEEFQLGKASTQDATTRASVVFVSGQNLNSGASGELALLSKPVSTCMDEKLLRHIFSNLLSNAIKYSPSGGTVRWELNLTDTEAIFQIQDQGIGIPPEDQARLFESFHRASNVGQIPGTGLGLAIVKKAVDLHKGTIQVRSEVGDGTTFIVTLPLP</sequence>
<accession>A0A951PHK4</accession>
<dbReference type="InterPro" id="IPR001610">
    <property type="entry name" value="PAC"/>
</dbReference>
<organism evidence="10 11">
    <name type="scientific">Symplocastrum torsivum CPER-KK1</name>
    <dbReference type="NCBI Taxonomy" id="450513"/>
    <lineage>
        <taxon>Bacteria</taxon>
        <taxon>Bacillati</taxon>
        <taxon>Cyanobacteriota</taxon>
        <taxon>Cyanophyceae</taxon>
        <taxon>Oscillatoriophycideae</taxon>
        <taxon>Oscillatoriales</taxon>
        <taxon>Microcoleaceae</taxon>
        <taxon>Symplocastrum</taxon>
    </lineage>
</organism>
<dbReference type="SUPFAM" id="SSF55874">
    <property type="entry name" value="ATPase domain of HSP90 chaperone/DNA topoisomerase II/histidine kinase"/>
    <property type="match status" value="1"/>
</dbReference>
<dbReference type="InterPro" id="IPR000014">
    <property type="entry name" value="PAS"/>
</dbReference>
<dbReference type="NCBIfam" id="TIGR00229">
    <property type="entry name" value="sensory_box"/>
    <property type="match status" value="1"/>
</dbReference>
<keyword evidence="5 10" id="KW-0418">Kinase</keyword>
<dbReference type="InterPro" id="IPR035965">
    <property type="entry name" value="PAS-like_dom_sf"/>
</dbReference>
<dbReference type="InterPro" id="IPR005467">
    <property type="entry name" value="His_kinase_dom"/>
</dbReference>
<dbReference type="EC" id="2.7.13.3" evidence="2"/>
<dbReference type="Gene3D" id="1.10.287.130">
    <property type="match status" value="1"/>
</dbReference>
<evidence type="ECO:0000259" key="7">
    <source>
        <dbReference type="PROSITE" id="PS50109"/>
    </source>
</evidence>
<dbReference type="PROSITE" id="PS50112">
    <property type="entry name" value="PAS"/>
    <property type="match status" value="1"/>
</dbReference>
<dbReference type="Gene3D" id="1.20.1290.10">
    <property type="entry name" value="AhpD-like"/>
    <property type="match status" value="1"/>
</dbReference>
<dbReference type="PRINTS" id="PR00344">
    <property type="entry name" value="BCTRLSENSOR"/>
</dbReference>
<dbReference type="PANTHER" id="PTHR43711">
    <property type="entry name" value="TWO-COMPONENT HISTIDINE KINASE"/>
    <property type="match status" value="1"/>
</dbReference>
<dbReference type="Pfam" id="PF00989">
    <property type="entry name" value="PAS"/>
    <property type="match status" value="1"/>
</dbReference>
<evidence type="ECO:0000256" key="1">
    <source>
        <dbReference type="ARBA" id="ARBA00000085"/>
    </source>
</evidence>
<dbReference type="SMART" id="SM00388">
    <property type="entry name" value="HisKA"/>
    <property type="match status" value="1"/>
</dbReference>
<dbReference type="GO" id="GO:0000155">
    <property type="term" value="F:phosphorelay sensor kinase activity"/>
    <property type="evidence" value="ECO:0007669"/>
    <property type="project" value="InterPro"/>
</dbReference>
<dbReference type="Pfam" id="PF02518">
    <property type="entry name" value="HATPase_c"/>
    <property type="match status" value="1"/>
</dbReference>
<keyword evidence="6" id="KW-0902">Two-component regulatory system</keyword>
<dbReference type="SMART" id="SM00086">
    <property type="entry name" value="PAC"/>
    <property type="match status" value="1"/>
</dbReference>
<dbReference type="AlphaFoldDB" id="A0A951PHK4"/>
<dbReference type="FunFam" id="3.30.565.10:FF:000006">
    <property type="entry name" value="Sensor histidine kinase WalK"/>
    <property type="match status" value="1"/>
</dbReference>
<evidence type="ECO:0000256" key="6">
    <source>
        <dbReference type="ARBA" id="ARBA00023012"/>
    </source>
</evidence>
<feature type="domain" description="Histidine kinase" evidence="7">
    <location>
        <begin position="388"/>
        <end position="623"/>
    </location>
</feature>
<dbReference type="SMART" id="SM00387">
    <property type="entry name" value="HATPase_c"/>
    <property type="match status" value="1"/>
</dbReference>
<protein>
    <recommendedName>
        <fullName evidence="2">histidine kinase</fullName>
        <ecNumber evidence="2">2.7.13.3</ecNumber>
    </recommendedName>
</protein>
<dbReference type="PROSITE" id="PS50109">
    <property type="entry name" value="HIS_KIN"/>
    <property type="match status" value="1"/>
</dbReference>
<evidence type="ECO:0000313" key="11">
    <source>
        <dbReference type="Proteomes" id="UP000753908"/>
    </source>
</evidence>
<evidence type="ECO:0000256" key="2">
    <source>
        <dbReference type="ARBA" id="ARBA00012438"/>
    </source>
</evidence>
<evidence type="ECO:0000256" key="5">
    <source>
        <dbReference type="ARBA" id="ARBA00022777"/>
    </source>
</evidence>
<dbReference type="SMART" id="SM00091">
    <property type="entry name" value="PAS"/>
    <property type="match status" value="1"/>
</dbReference>
<dbReference type="SUPFAM" id="SSF47384">
    <property type="entry name" value="Homodimeric domain of signal transducing histidine kinase"/>
    <property type="match status" value="1"/>
</dbReference>
<evidence type="ECO:0000256" key="4">
    <source>
        <dbReference type="ARBA" id="ARBA00022679"/>
    </source>
</evidence>
<dbReference type="GO" id="GO:0006355">
    <property type="term" value="P:regulation of DNA-templated transcription"/>
    <property type="evidence" value="ECO:0007669"/>
    <property type="project" value="InterPro"/>
</dbReference>
<dbReference type="Gene3D" id="3.30.565.10">
    <property type="entry name" value="Histidine kinase-like ATPase, C-terminal domain"/>
    <property type="match status" value="1"/>
</dbReference>
<dbReference type="InterPro" id="IPR013767">
    <property type="entry name" value="PAS_fold"/>
</dbReference>
<name>A0A951PHK4_9CYAN</name>
<dbReference type="Gene3D" id="3.30.450.20">
    <property type="entry name" value="PAS domain"/>
    <property type="match status" value="1"/>
</dbReference>
<reference evidence="10" key="1">
    <citation type="submission" date="2021-05" db="EMBL/GenBank/DDBJ databases">
        <authorList>
            <person name="Pietrasiak N."/>
            <person name="Ward R."/>
            <person name="Stajich J.E."/>
            <person name="Kurbessoian T."/>
        </authorList>
    </citation>
    <scope>NUCLEOTIDE SEQUENCE</scope>
    <source>
        <strain evidence="10">CPER-KK1</strain>
    </source>
</reference>
<dbReference type="InterPro" id="IPR004358">
    <property type="entry name" value="Sig_transdc_His_kin-like_C"/>
</dbReference>
<dbReference type="CDD" id="cd00082">
    <property type="entry name" value="HisKA"/>
    <property type="match status" value="1"/>
</dbReference>
<comment type="catalytic activity">
    <reaction evidence="1">
        <text>ATP + protein L-histidine = ADP + protein N-phospho-L-histidine.</text>
        <dbReference type="EC" id="2.7.13.3"/>
    </reaction>
</comment>
<dbReference type="EMBL" id="JAHHIF010000004">
    <property type="protein sequence ID" value="MBW4543577.1"/>
    <property type="molecule type" value="Genomic_DNA"/>
</dbReference>
<dbReference type="CDD" id="cd00130">
    <property type="entry name" value="PAS"/>
    <property type="match status" value="1"/>
</dbReference>
<dbReference type="InterPro" id="IPR029032">
    <property type="entry name" value="AhpD-like"/>
</dbReference>
<dbReference type="Proteomes" id="UP000753908">
    <property type="component" value="Unassembled WGS sequence"/>
</dbReference>
<dbReference type="InterPro" id="IPR003594">
    <property type="entry name" value="HATPase_dom"/>
</dbReference>
<dbReference type="InterPro" id="IPR000700">
    <property type="entry name" value="PAS-assoc_C"/>
</dbReference>
<keyword evidence="3" id="KW-0597">Phosphoprotein</keyword>
<evidence type="ECO:0000313" key="10">
    <source>
        <dbReference type="EMBL" id="MBW4543577.1"/>
    </source>
</evidence>
<keyword evidence="4" id="KW-0808">Transferase</keyword>
<reference evidence="10" key="2">
    <citation type="journal article" date="2022" name="Microbiol. Resour. Announc.">
        <title>Metagenome Sequencing to Explore Phylogenomics of Terrestrial Cyanobacteria.</title>
        <authorList>
            <person name="Ward R.D."/>
            <person name="Stajich J.E."/>
            <person name="Johansen J.R."/>
            <person name="Huntemann M."/>
            <person name="Clum A."/>
            <person name="Foster B."/>
            <person name="Foster B."/>
            <person name="Roux S."/>
            <person name="Palaniappan K."/>
            <person name="Varghese N."/>
            <person name="Mukherjee S."/>
            <person name="Reddy T.B.K."/>
            <person name="Daum C."/>
            <person name="Copeland A."/>
            <person name="Chen I.A."/>
            <person name="Ivanova N.N."/>
            <person name="Kyrpides N.C."/>
            <person name="Shapiro N."/>
            <person name="Eloe-Fadrosh E.A."/>
            <person name="Pietrasiak N."/>
        </authorList>
    </citation>
    <scope>NUCLEOTIDE SEQUENCE</scope>
    <source>
        <strain evidence="10">CPER-KK1</strain>
    </source>
</reference>
<feature type="domain" description="PAS" evidence="8">
    <location>
        <begin position="244"/>
        <end position="314"/>
    </location>
</feature>